<proteinExistence type="predicted"/>
<evidence type="ECO:0000259" key="1">
    <source>
        <dbReference type="PROSITE" id="PS51186"/>
    </source>
</evidence>
<dbReference type="EMBL" id="CP081135">
    <property type="protein sequence ID" value="UEL47673.1"/>
    <property type="molecule type" value="Genomic_DNA"/>
</dbReference>
<name>A0AAX2ZEH2_9FIRM</name>
<dbReference type="PROSITE" id="PS51186">
    <property type="entry name" value="GNAT"/>
    <property type="match status" value="1"/>
</dbReference>
<dbReference type="InterPro" id="IPR000182">
    <property type="entry name" value="GNAT_dom"/>
</dbReference>
<organism evidence="2 3">
    <name type="scientific">Terrisporobacter hibernicus</name>
    <dbReference type="NCBI Taxonomy" id="2813371"/>
    <lineage>
        <taxon>Bacteria</taxon>
        <taxon>Bacillati</taxon>
        <taxon>Bacillota</taxon>
        <taxon>Clostridia</taxon>
        <taxon>Peptostreptococcales</taxon>
        <taxon>Peptostreptococcaceae</taxon>
        <taxon>Terrisporobacter</taxon>
    </lineage>
</organism>
<keyword evidence="3" id="KW-1185">Reference proteome</keyword>
<dbReference type="AlphaFoldDB" id="A0AAX2ZEH2"/>
<dbReference type="PANTHER" id="PTHR43072">
    <property type="entry name" value="N-ACETYLTRANSFERASE"/>
    <property type="match status" value="1"/>
</dbReference>
<dbReference type="RefSeq" id="WP_228416015.1">
    <property type="nucleotide sequence ID" value="NZ_CP081135.1"/>
</dbReference>
<dbReference type="Proteomes" id="UP001198983">
    <property type="component" value="Chromosome"/>
</dbReference>
<sequence>MNEFVIRFAEKNDAKAILKIYAPYVISTSITFEYAVPTIDEIRSRIEKTRQNYPYIVCEINNQVIGYAYAHRDTVEDAYDWNVNISIYVDKRYTHIGVGRGLYTCILQILAHQNIKNVYCIITSPNDSSIKFHEFFGFKKLGLYPNCGYKLGKWHDIIIMGKSLGRHKEPPKPFIKINDVSNDILAGILSAISTIVNNRT</sequence>
<evidence type="ECO:0000313" key="2">
    <source>
        <dbReference type="EMBL" id="UEL47673.1"/>
    </source>
</evidence>
<dbReference type="CDD" id="cd04301">
    <property type="entry name" value="NAT_SF"/>
    <property type="match status" value="1"/>
</dbReference>
<protein>
    <submittedName>
        <fullName evidence="2">GNAT family N-acetyltransferase</fullName>
    </submittedName>
</protein>
<dbReference type="PANTHER" id="PTHR43072:SF8">
    <property type="entry name" value="ACYLTRANSFERASE FABY-RELATED"/>
    <property type="match status" value="1"/>
</dbReference>
<dbReference type="Pfam" id="PF13420">
    <property type="entry name" value="Acetyltransf_4"/>
    <property type="match status" value="1"/>
</dbReference>
<evidence type="ECO:0000313" key="3">
    <source>
        <dbReference type="Proteomes" id="UP001198983"/>
    </source>
</evidence>
<gene>
    <name evidence="2" type="ORF">JW646_18960</name>
</gene>
<dbReference type="KEGG" id="tem:JW646_18960"/>
<dbReference type="SUPFAM" id="SSF55729">
    <property type="entry name" value="Acyl-CoA N-acyltransferases (Nat)"/>
    <property type="match status" value="1"/>
</dbReference>
<reference evidence="2 3" key="1">
    <citation type="journal article" date="2023" name="Int. J. Syst. Evol. Microbiol.">
        <title>Terrisporobacter hibernicus sp. nov., isolated from bovine faeces in Northern Ireland.</title>
        <authorList>
            <person name="Mitchell M."/>
            <person name="Nguyen S.V."/>
            <person name="Connor M."/>
            <person name="Fairley D.J."/>
            <person name="Donoghue O."/>
            <person name="Marshall H."/>
            <person name="Koolman L."/>
            <person name="McMullan G."/>
            <person name="Schaffer K.E."/>
            <person name="McGrath J.W."/>
            <person name="Fanning S."/>
        </authorList>
    </citation>
    <scope>NUCLEOTIDE SEQUENCE [LARGE SCALE GENOMIC DNA]</scope>
    <source>
        <strain evidence="2 3">MCA3</strain>
    </source>
</reference>
<dbReference type="GO" id="GO:0016747">
    <property type="term" value="F:acyltransferase activity, transferring groups other than amino-acyl groups"/>
    <property type="evidence" value="ECO:0007669"/>
    <property type="project" value="InterPro"/>
</dbReference>
<dbReference type="Gene3D" id="3.40.630.30">
    <property type="match status" value="1"/>
</dbReference>
<dbReference type="InterPro" id="IPR016181">
    <property type="entry name" value="Acyl_CoA_acyltransferase"/>
</dbReference>
<feature type="domain" description="N-acetyltransferase" evidence="1">
    <location>
        <begin position="4"/>
        <end position="165"/>
    </location>
</feature>
<accession>A0AAX2ZEH2</accession>